<dbReference type="Gene3D" id="3.90.79.10">
    <property type="entry name" value="Nucleoside Triphosphate Pyrophosphohydrolase"/>
    <property type="match status" value="1"/>
</dbReference>
<feature type="domain" description="Nudix hydrolase" evidence="2">
    <location>
        <begin position="29"/>
        <end position="169"/>
    </location>
</feature>
<keyword evidence="4" id="KW-1185">Reference proteome</keyword>
<evidence type="ECO:0000313" key="3">
    <source>
        <dbReference type="EMBL" id="MFC4075825.1"/>
    </source>
</evidence>
<evidence type="ECO:0000259" key="2">
    <source>
        <dbReference type="PROSITE" id="PS51462"/>
    </source>
</evidence>
<dbReference type="PROSITE" id="PS51462">
    <property type="entry name" value="NUDIX"/>
    <property type="match status" value="1"/>
</dbReference>
<dbReference type="EMBL" id="JBHSAP010000007">
    <property type="protein sequence ID" value="MFC4075825.1"/>
    <property type="molecule type" value="Genomic_DNA"/>
</dbReference>
<sequence length="206" mass="23307">MQEERIDVLDETMTVQGNATRTEIHRKGLWHRTFHCWVLRREGDRKRLIFQLRDKGKQASPGKMDASAAGHLEAGETPEDGVREMEEELGMAIRPEELRFLGVSREEKALGEGWMDREFCHLYFYETACSLQAFSPQPGEVAGLFEADAIKAAAFFQGEIDCLQVVGFTLGGSEEKRRLVKEDLAPHSDAYYRMVGEALYSICGSK</sequence>
<dbReference type="CDD" id="cd04692">
    <property type="entry name" value="NUDIX_Hydrolase"/>
    <property type="match status" value="1"/>
</dbReference>
<proteinExistence type="predicted"/>
<comment type="caution">
    <text evidence="3">The sequence shown here is derived from an EMBL/GenBank/DDBJ whole genome shotgun (WGS) entry which is preliminary data.</text>
</comment>
<accession>A0ABV8JBY0</accession>
<dbReference type="Pfam" id="PF00293">
    <property type="entry name" value="NUDIX"/>
    <property type="match status" value="1"/>
</dbReference>
<dbReference type="InterPro" id="IPR015797">
    <property type="entry name" value="NUDIX_hydrolase-like_dom_sf"/>
</dbReference>
<dbReference type="PANTHER" id="PTHR10885:SF0">
    <property type="entry name" value="ISOPENTENYL-DIPHOSPHATE DELTA-ISOMERASE"/>
    <property type="match status" value="1"/>
</dbReference>
<evidence type="ECO:0000313" key="4">
    <source>
        <dbReference type="Proteomes" id="UP001595843"/>
    </source>
</evidence>
<dbReference type="PANTHER" id="PTHR10885">
    <property type="entry name" value="ISOPENTENYL-DIPHOSPHATE DELTA-ISOMERASE"/>
    <property type="match status" value="1"/>
</dbReference>
<organism evidence="3 4">
    <name type="scientific">Salinithrix halophila</name>
    <dbReference type="NCBI Taxonomy" id="1485204"/>
    <lineage>
        <taxon>Bacteria</taxon>
        <taxon>Bacillati</taxon>
        <taxon>Bacillota</taxon>
        <taxon>Bacilli</taxon>
        <taxon>Bacillales</taxon>
        <taxon>Thermoactinomycetaceae</taxon>
        <taxon>Salinithrix</taxon>
    </lineage>
</organism>
<feature type="region of interest" description="Disordered" evidence="1">
    <location>
        <begin position="58"/>
        <end position="79"/>
    </location>
</feature>
<dbReference type="RefSeq" id="WP_380702111.1">
    <property type="nucleotide sequence ID" value="NZ_JBHSAP010000007.1"/>
</dbReference>
<evidence type="ECO:0000256" key="1">
    <source>
        <dbReference type="SAM" id="MobiDB-lite"/>
    </source>
</evidence>
<gene>
    <name evidence="3" type="ORF">ACFOUO_03275</name>
</gene>
<name>A0ABV8JBY0_9BACL</name>
<protein>
    <submittedName>
        <fullName evidence="3">NUDIX domain-containing protein</fullName>
    </submittedName>
</protein>
<reference evidence="4" key="1">
    <citation type="journal article" date="2019" name="Int. J. Syst. Evol. Microbiol.">
        <title>The Global Catalogue of Microorganisms (GCM) 10K type strain sequencing project: providing services to taxonomists for standard genome sequencing and annotation.</title>
        <authorList>
            <consortium name="The Broad Institute Genomics Platform"/>
            <consortium name="The Broad Institute Genome Sequencing Center for Infectious Disease"/>
            <person name="Wu L."/>
            <person name="Ma J."/>
        </authorList>
    </citation>
    <scope>NUCLEOTIDE SEQUENCE [LARGE SCALE GENOMIC DNA]</scope>
    <source>
        <strain evidence="4">IBRC-M 10813</strain>
    </source>
</reference>
<dbReference type="SUPFAM" id="SSF55811">
    <property type="entry name" value="Nudix"/>
    <property type="match status" value="1"/>
</dbReference>
<dbReference type="InterPro" id="IPR000086">
    <property type="entry name" value="NUDIX_hydrolase_dom"/>
</dbReference>
<dbReference type="Proteomes" id="UP001595843">
    <property type="component" value="Unassembled WGS sequence"/>
</dbReference>